<name>A0ABU6UKU0_9FABA</name>
<dbReference type="EMBL" id="JASCZI010121323">
    <property type="protein sequence ID" value="MED6161215.1"/>
    <property type="molecule type" value="Genomic_DNA"/>
</dbReference>
<accession>A0ABU6UKU0</accession>
<sequence>MKPESLVIAGQPYGGEFVPGQELGPHNTMNSQYAFISCLYSFIVRYSGVLGVEEPHQSIPNLVVKLYSGDDTVGEVLRKNRSAPIPGNSEASESFYLGGGSPHLHMHVYFTEPLSETVPRSLRFSYGSELTRQGISLP</sequence>
<organism evidence="1 2">
    <name type="scientific">Stylosanthes scabra</name>
    <dbReference type="NCBI Taxonomy" id="79078"/>
    <lineage>
        <taxon>Eukaryota</taxon>
        <taxon>Viridiplantae</taxon>
        <taxon>Streptophyta</taxon>
        <taxon>Embryophyta</taxon>
        <taxon>Tracheophyta</taxon>
        <taxon>Spermatophyta</taxon>
        <taxon>Magnoliopsida</taxon>
        <taxon>eudicotyledons</taxon>
        <taxon>Gunneridae</taxon>
        <taxon>Pentapetalae</taxon>
        <taxon>rosids</taxon>
        <taxon>fabids</taxon>
        <taxon>Fabales</taxon>
        <taxon>Fabaceae</taxon>
        <taxon>Papilionoideae</taxon>
        <taxon>50 kb inversion clade</taxon>
        <taxon>dalbergioids sensu lato</taxon>
        <taxon>Dalbergieae</taxon>
        <taxon>Pterocarpus clade</taxon>
        <taxon>Stylosanthes</taxon>
    </lineage>
</organism>
<gene>
    <name evidence="1" type="ORF">PIB30_058589</name>
</gene>
<proteinExistence type="predicted"/>
<evidence type="ECO:0000313" key="2">
    <source>
        <dbReference type="Proteomes" id="UP001341840"/>
    </source>
</evidence>
<protein>
    <submittedName>
        <fullName evidence="1">Uncharacterized protein</fullName>
    </submittedName>
</protein>
<evidence type="ECO:0000313" key="1">
    <source>
        <dbReference type="EMBL" id="MED6161215.1"/>
    </source>
</evidence>
<comment type="caution">
    <text evidence="1">The sequence shown here is derived from an EMBL/GenBank/DDBJ whole genome shotgun (WGS) entry which is preliminary data.</text>
</comment>
<reference evidence="1 2" key="1">
    <citation type="journal article" date="2023" name="Plants (Basel)">
        <title>Bridging the Gap: Combining Genomics and Transcriptomics Approaches to Understand Stylosanthes scabra, an Orphan Legume from the Brazilian Caatinga.</title>
        <authorList>
            <person name="Ferreira-Neto J.R.C."/>
            <person name="da Silva M.D."/>
            <person name="Binneck E."/>
            <person name="de Melo N.F."/>
            <person name="da Silva R.H."/>
            <person name="de Melo A.L.T.M."/>
            <person name="Pandolfi V."/>
            <person name="Bustamante F.O."/>
            <person name="Brasileiro-Vidal A.C."/>
            <person name="Benko-Iseppon A.M."/>
        </authorList>
    </citation>
    <scope>NUCLEOTIDE SEQUENCE [LARGE SCALE GENOMIC DNA]</scope>
    <source>
        <tissue evidence="1">Leaves</tissue>
    </source>
</reference>
<dbReference type="Proteomes" id="UP001341840">
    <property type="component" value="Unassembled WGS sequence"/>
</dbReference>
<keyword evidence="2" id="KW-1185">Reference proteome</keyword>